<protein>
    <submittedName>
        <fullName evidence="1">Uncharacterized protein</fullName>
    </submittedName>
</protein>
<name>A0A668VA30_OREAU</name>
<reference evidence="1" key="2">
    <citation type="submission" date="2025-09" db="UniProtKB">
        <authorList>
            <consortium name="Ensembl"/>
        </authorList>
    </citation>
    <scope>IDENTIFICATION</scope>
</reference>
<dbReference type="Ensembl" id="ENSOABT00000049153.2">
    <property type="protein sequence ID" value="ENSOABP00000047922.1"/>
    <property type="gene ID" value="ENSOABG00000021379.2"/>
</dbReference>
<dbReference type="Proteomes" id="UP000472276">
    <property type="component" value="Unassembled WGS sequence"/>
</dbReference>
<sequence length="106" mass="12042">RICVYCCYFGNQIASVYCARNHLCGHGAVFGQWGYDNRCWCVSAERISNLPVRALIQVCGVQFQHQRPSRCVLHQARAVNCAVKHRHVIVGIQNCNSYQRCPGAFR</sequence>
<organism evidence="1 2">
    <name type="scientific">Oreochromis aureus</name>
    <name type="common">Israeli tilapia</name>
    <name type="synonym">Chromis aureus</name>
    <dbReference type="NCBI Taxonomy" id="47969"/>
    <lineage>
        <taxon>Eukaryota</taxon>
        <taxon>Metazoa</taxon>
        <taxon>Chordata</taxon>
        <taxon>Craniata</taxon>
        <taxon>Vertebrata</taxon>
        <taxon>Euteleostomi</taxon>
        <taxon>Actinopterygii</taxon>
        <taxon>Neopterygii</taxon>
        <taxon>Teleostei</taxon>
        <taxon>Neoteleostei</taxon>
        <taxon>Acanthomorphata</taxon>
        <taxon>Ovalentaria</taxon>
        <taxon>Cichlomorphae</taxon>
        <taxon>Cichliformes</taxon>
        <taxon>Cichlidae</taxon>
        <taxon>African cichlids</taxon>
        <taxon>Pseudocrenilabrinae</taxon>
        <taxon>Oreochromini</taxon>
        <taxon>Oreochromis</taxon>
    </lineage>
</organism>
<proteinExistence type="predicted"/>
<dbReference type="AlphaFoldDB" id="A0A668VA30"/>
<evidence type="ECO:0000313" key="2">
    <source>
        <dbReference type="Proteomes" id="UP000472276"/>
    </source>
</evidence>
<evidence type="ECO:0000313" key="1">
    <source>
        <dbReference type="Ensembl" id="ENSOABP00000047922.1"/>
    </source>
</evidence>
<accession>A0A668VA30</accession>
<keyword evidence="2" id="KW-1185">Reference proteome</keyword>
<reference evidence="1" key="1">
    <citation type="submission" date="2025-08" db="UniProtKB">
        <authorList>
            <consortium name="Ensembl"/>
        </authorList>
    </citation>
    <scope>IDENTIFICATION</scope>
</reference>